<feature type="region of interest" description="Disordered" evidence="4">
    <location>
        <begin position="25"/>
        <end position="98"/>
    </location>
</feature>
<feature type="non-terminal residue" evidence="6">
    <location>
        <position position="303"/>
    </location>
</feature>
<dbReference type="eggNOG" id="ENOG502S7Q0">
    <property type="taxonomic scope" value="Eukaryota"/>
</dbReference>
<dbReference type="STRING" id="743788.S8E4J8"/>
<dbReference type="PANTHER" id="PTHR28263">
    <property type="entry name" value="GOLGI TO ER TRAFFIC PROTEIN 2"/>
    <property type="match status" value="1"/>
</dbReference>
<dbReference type="OrthoDB" id="5393181at2759"/>
<keyword evidence="2 5" id="KW-1133">Transmembrane helix</keyword>
<dbReference type="HOGENOM" id="CLU_060585_0_0_1"/>
<organism evidence="6 7">
    <name type="scientific">Fomitopsis schrenkii</name>
    <name type="common">Brown rot fungus</name>
    <dbReference type="NCBI Taxonomy" id="2126942"/>
    <lineage>
        <taxon>Eukaryota</taxon>
        <taxon>Fungi</taxon>
        <taxon>Dikarya</taxon>
        <taxon>Basidiomycota</taxon>
        <taxon>Agaricomycotina</taxon>
        <taxon>Agaricomycetes</taxon>
        <taxon>Polyporales</taxon>
        <taxon>Fomitopsis</taxon>
    </lineage>
</organism>
<dbReference type="InterPro" id="IPR028143">
    <property type="entry name" value="Get2/sif1"/>
</dbReference>
<keyword evidence="3 5" id="KW-0472">Membrane</keyword>
<protein>
    <submittedName>
        <fullName evidence="6">Uncharacterized protein</fullName>
    </submittedName>
</protein>
<feature type="non-terminal residue" evidence="6">
    <location>
        <position position="1"/>
    </location>
</feature>
<keyword evidence="1 5" id="KW-0812">Transmembrane</keyword>
<dbReference type="InParanoid" id="S8E4J8"/>
<evidence type="ECO:0000256" key="1">
    <source>
        <dbReference type="ARBA" id="ARBA00022692"/>
    </source>
</evidence>
<dbReference type="Proteomes" id="UP000015241">
    <property type="component" value="Unassembled WGS sequence"/>
</dbReference>
<keyword evidence="7" id="KW-1185">Reference proteome</keyword>
<feature type="transmembrane region" description="Helical" evidence="5">
    <location>
        <begin position="223"/>
        <end position="240"/>
    </location>
</feature>
<dbReference type="Pfam" id="PF08690">
    <property type="entry name" value="GET2"/>
    <property type="match status" value="1"/>
</dbReference>
<dbReference type="EMBL" id="KE504155">
    <property type="protein sequence ID" value="EPS99667.1"/>
    <property type="molecule type" value="Genomic_DNA"/>
</dbReference>
<evidence type="ECO:0000256" key="2">
    <source>
        <dbReference type="ARBA" id="ARBA00022989"/>
    </source>
</evidence>
<evidence type="ECO:0000313" key="6">
    <source>
        <dbReference type="EMBL" id="EPS99667.1"/>
    </source>
</evidence>
<name>S8E4J8_FOMSC</name>
<dbReference type="GO" id="GO:0006890">
    <property type="term" value="P:retrograde vesicle-mediated transport, Golgi to endoplasmic reticulum"/>
    <property type="evidence" value="ECO:0007669"/>
    <property type="project" value="TreeGrafter"/>
</dbReference>
<evidence type="ECO:0000256" key="3">
    <source>
        <dbReference type="ARBA" id="ARBA00023136"/>
    </source>
</evidence>
<sequence length="303" mass="32727">SAAARAEARRKAILARGGDRLAKLTSSARGEDASTYLHDDPPLAPLPTNRPTLESFVGEQTGLPMPTRTSTAAAPQPAARPQAPGAPSRAGTQLPPAQEEQMRAFREAFAAAVGPSFPSPPQLGASEDPFAALMASMAQPGGMPSMPQPKIAAVKPKTRLQKLLPFIHLIAAWILLMYFILRREPEAFESRTHIAPSENLWRRWAELAWESPGDGWGVQPVPFFWAFTALTLALHSWRIFSRVDAPQLPTLLAFALPQLPPPLPSLITNGLAYLKIGSVFLDDIAALLVGIGLFIWVAGWIAD</sequence>
<feature type="compositionally biased region" description="Low complexity" evidence="4">
    <location>
        <begin position="66"/>
        <end position="91"/>
    </location>
</feature>
<accession>S8E4J8</accession>
<feature type="compositionally biased region" description="Basic and acidic residues" evidence="4">
    <location>
        <begin position="29"/>
        <end position="41"/>
    </location>
</feature>
<feature type="transmembrane region" description="Helical" evidence="5">
    <location>
        <begin position="284"/>
        <end position="302"/>
    </location>
</feature>
<reference evidence="6 7" key="1">
    <citation type="journal article" date="2012" name="Science">
        <title>The Paleozoic origin of enzymatic lignin decomposition reconstructed from 31 fungal genomes.</title>
        <authorList>
            <person name="Floudas D."/>
            <person name="Binder M."/>
            <person name="Riley R."/>
            <person name="Barry K."/>
            <person name="Blanchette R.A."/>
            <person name="Henrissat B."/>
            <person name="Martinez A.T."/>
            <person name="Otillar R."/>
            <person name="Spatafora J.W."/>
            <person name="Yadav J.S."/>
            <person name="Aerts A."/>
            <person name="Benoit I."/>
            <person name="Boyd A."/>
            <person name="Carlson A."/>
            <person name="Copeland A."/>
            <person name="Coutinho P.M."/>
            <person name="de Vries R.P."/>
            <person name="Ferreira P."/>
            <person name="Findley K."/>
            <person name="Foster B."/>
            <person name="Gaskell J."/>
            <person name="Glotzer D."/>
            <person name="Gorecki P."/>
            <person name="Heitman J."/>
            <person name="Hesse C."/>
            <person name="Hori C."/>
            <person name="Igarashi K."/>
            <person name="Jurgens J.A."/>
            <person name="Kallen N."/>
            <person name="Kersten P."/>
            <person name="Kohler A."/>
            <person name="Kuees U."/>
            <person name="Kumar T.K.A."/>
            <person name="Kuo A."/>
            <person name="LaButti K."/>
            <person name="Larrondo L.F."/>
            <person name="Lindquist E."/>
            <person name="Ling A."/>
            <person name="Lombard V."/>
            <person name="Lucas S."/>
            <person name="Lundell T."/>
            <person name="Martin R."/>
            <person name="McLaughlin D.J."/>
            <person name="Morgenstern I."/>
            <person name="Morin E."/>
            <person name="Murat C."/>
            <person name="Nagy L.G."/>
            <person name="Nolan M."/>
            <person name="Ohm R.A."/>
            <person name="Patyshakuliyeva A."/>
            <person name="Rokas A."/>
            <person name="Ruiz-Duenas F.J."/>
            <person name="Sabat G."/>
            <person name="Salamov A."/>
            <person name="Samejima M."/>
            <person name="Schmutz J."/>
            <person name="Slot J.C."/>
            <person name="St John F."/>
            <person name="Stenlid J."/>
            <person name="Sun H."/>
            <person name="Sun S."/>
            <person name="Syed K."/>
            <person name="Tsang A."/>
            <person name="Wiebenga A."/>
            <person name="Young D."/>
            <person name="Pisabarro A."/>
            <person name="Eastwood D.C."/>
            <person name="Martin F."/>
            <person name="Cullen D."/>
            <person name="Grigoriev I.V."/>
            <person name="Hibbett D.S."/>
        </authorList>
    </citation>
    <scope>NUCLEOTIDE SEQUENCE</scope>
    <source>
        <strain evidence="7">FP-58527</strain>
    </source>
</reference>
<dbReference type="PANTHER" id="PTHR28263:SF1">
    <property type="entry name" value="GOLGI TO ER TRAFFIC PROTEIN 2"/>
    <property type="match status" value="1"/>
</dbReference>
<feature type="transmembrane region" description="Helical" evidence="5">
    <location>
        <begin position="163"/>
        <end position="181"/>
    </location>
</feature>
<gene>
    <name evidence="6" type="ORF">FOMPIDRAFT_1080588</name>
</gene>
<dbReference type="AlphaFoldDB" id="S8E4J8"/>
<evidence type="ECO:0000256" key="4">
    <source>
        <dbReference type="SAM" id="MobiDB-lite"/>
    </source>
</evidence>
<evidence type="ECO:0000313" key="7">
    <source>
        <dbReference type="Proteomes" id="UP000015241"/>
    </source>
</evidence>
<evidence type="ECO:0000256" key="5">
    <source>
        <dbReference type="SAM" id="Phobius"/>
    </source>
</evidence>
<proteinExistence type="predicted"/>